<dbReference type="EMBL" id="BAAAQN010000072">
    <property type="protein sequence ID" value="GAA2058768.1"/>
    <property type="molecule type" value="Genomic_DNA"/>
</dbReference>
<sequence length="51" mass="5517">MPSSDEALVLSHWLEWLQMTELGAVVDDPAVDDPAVDDPAVWAPIQKISGT</sequence>
<protein>
    <submittedName>
        <fullName evidence="1">Uncharacterized protein</fullName>
    </submittedName>
</protein>
<organism evidence="1 2">
    <name type="scientific">Catenulispora yoronensis</name>
    <dbReference type="NCBI Taxonomy" id="450799"/>
    <lineage>
        <taxon>Bacteria</taxon>
        <taxon>Bacillati</taxon>
        <taxon>Actinomycetota</taxon>
        <taxon>Actinomycetes</taxon>
        <taxon>Catenulisporales</taxon>
        <taxon>Catenulisporaceae</taxon>
        <taxon>Catenulispora</taxon>
    </lineage>
</organism>
<dbReference type="Proteomes" id="UP001500751">
    <property type="component" value="Unassembled WGS sequence"/>
</dbReference>
<evidence type="ECO:0000313" key="1">
    <source>
        <dbReference type="EMBL" id="GAA2058768.1"/>
    </source>
</evidence>
<keyword evidence="2" id="KW-1185">Reference proteome</keyword>
<evidence type="ECO:0000313" key="2">
    <source>
        <dbReference type="Proteomes" id="UP001500751"/>
    </source>
</evidence>
<proteinExistence type="predicted"/>
<reference evidence="1 2" key="1">
    <citation type="journal article" date="2019" name="Int. J. Syst. Evol. Microbiol.">
        <title>The Global Catalogue of Microorganisms (GCM) 10K type strain sequencing project: providing services to taxonomists for standard genome sequencing and annotation.</title>
        <authorList>
            <consortium name="The Broad Institute Genomics Platform"/>
            <consortium name="The Broad Institute Genome Sequencing Center for Infectious Disease"/>
            <person name="Wu L."/>
            <person name="Ma J."/>
        </authorList>
    </citation>
    <scope>NUCLEOTIDE SEQUENCE [LARGE SCALE GENOMIC DNA]</scope>
    <source>
        <strain evidence="1 2">JCM 16014</strain>
    </source>
</reference>
<dbReference type="RefSeq" id="WP_344671032.1">
    <property type="nucleotide sequence ID" value="NZ_BAAAQN010000072.1"/>
</dbReference>
<accession>A0ABN2VCZ1</accession>
<comment type="caution">
    <text evidence="1">The sequence shown here is derived from an EMBL/GenBank/DDBJ whole genome shotgun (WGS) entry which is preliminary data.</text>
</comment>
<gene>
    <name evidence="1" type="ORF">GCM10009839_80930</name>
</gene>
<name>A0ABN2VCZ1_9ACTN</name>